<dbReference type="EMBL" id="SEWY01000003">
    <property type="protein sequence ID" value="TBH72944.1"/>
    <property type="molecule type" value="Genomic_DNA"/>
</dbReference>
<evidence type="ECO:0000256" key="2">
    <source>
        <dbReference type="ARBA" id="ARBA00022692"/>
    </source>
</evidence>
<keyword evidence="3 5" id="KW-1133">Transmembrane helix</keyword>
<feature type="transmembrane region" description="Helical" evidence="5">
    <location>
        <begin position="52"/>
        <end position="73"/>
    </location>
</feature>
<dbReference type="Pfam" id="PF02656">
    <property type="entry name" value="DUF202"/>
    <property type="match status" value="1"/>
</dbReference>
<name>A0A4Q9BAT6_9BACT</name>
<keyword evidence="2 5" id="KW-0812">Transmembrane</keyword>
<organism evidence="7 8">
    <name type="scientific">Aquirufa antheringensis</name>
    <dbReference type="NCBI Taxonomy" id="2516559"/>
    <lineage>
        <taxon>Bacteria</taxon>
        <taxon>Pseudomonadati</taxon>
        <taxon>Bacteroidota</taxon>
        <taxon>Cytophagia</taxon>
        <taxon>Cytophagales</taxon>
        <taxon>Flectobacillaceae</taxon>
        <taxon>Aquirufa</taxon>
    </lineage>
</organism>
<feature type="domain" description="DUF202" evidence="6">
    <location>
        <begin position="15"/>
        <end position="77"/>
    </location>
</feature>
<comment type="subcellular location">
    <subcellularLocation>
        <location evidence="1">Endomembrane system</location>
        <topology evidence="1">Multi-pass membrane protein</topology>
    </subcellularLocation>
</comment>
<dbReference type="RefSeq" id="WP_130897008.1">
    <property type="nucleotide sequence ID" value="NZ_CP049835.1"/>
</dbReference>
<protein>
    <submittedName>
        <fullName evidence="7">DUF202 domain-containing protein</fullName>
    </submittedName>
</protein>
<dbReference type="AlphaFoldDB" id="A0A4Q9BAT6"/>
<keyword evidence="8" id="KW-1185">Reference proteome</keyword>
<sequence length="95" mass="10830">MNKDLILRENLAIQRTIMANQTTFLSFIRTSMYFLVAGLSVQNIVQFNTIGWAIYLFYGMSILGLIIGVLNYFSQKKRIKEAKKMVGNAAKAYVL</sequence>
<dbReference type="Proteomes" id="UP000293583">
    <property type="component" value="Unassembled WGS sequence"/>
</dbReference>
<reference evidence="7 8" key="1">
    <citation type="submission" date="2019-02" db="EMBL/GenBank/DDBJ databases">
        <title>Genome of a new Bacteroidetes strain.</title>
        <authorList>
            <person name="Pitt A."/>
        </authorList>
    </citation>
    <scope>NUCLEOTIDE SEQUENCE [LARGE SCALE GENOMIC DNA]</scope>
    <source>
        <strain evidence="7 8">103A-SOEBACH</strain>
    </source>
</reference>
<keyword evidence="4 5" id="KW-0472">Membrane</keyword>
<evidence type="ECO:0000313" key="8">
    <source>
        <dbReference type="Proteomes" id="UP000293583"/>
    </source>
</evidence>
<comment type="caution">
    <text evidence="7">The sequence shown here is derived from an EMBL/GenBank/DDBJ whole genome shotgun (WGS) entry which is preliminary data.</text>
</comment>
<accession>A0A4Q9BAT6</accession>
<evidence type="ECO:0000256" key="3">
    <source>
        <dbReference type="ARBA" id="ARBA00022989"/>
    </source>
</evidence>
<dbReference type="OrthoDB" id="965828at2"/>
<evidence type="ECO:0000259" key="6">
    <source>
        <dbReference type="Pfam" id="PF02656"/>
    </source>
</evidence>
<evidence type="ECO:0000313" key="7">
    <source>
        <dbReference type="EMBL" id="TBH72944.1"/>
    </source>
</evidence>
<evidence type="ECO:0000256" key="5">
    <source>
        <dbReference type="SAM" id="Phobius"/>
    </source>
</evidence>
<proteinExistence type="predicted"/>
<feature type="transmembrane region" description="Helical" evidence="5">
    <location>
        <begin position="21"/>
        <end position="40"/>
    </location>
</feature>
<evidence type="ECO:0000256" key="1">
    <source>
        <dbReference type="ARBA" id="ARBA00004127"/>
    </source>
</evidence>
<evidence type="ECO:0000256" key="4">
    <source>
        <dbReference type="ARBA" id="ARBA00023136"/>
    </source>
</evidence>
<gene>
    <name evidence="7" type="ORF">EWU20_06100</name>
</gene>
<dbReference type="GO" id="GO:0012505">
    <property type="term" value="C:endomembrane system"/>
    <property type="evidence" value="ECO:0007669"/>
    <property type="project" value="UniProtKB-SubCell"/>
</dbReference>
<dbReference type="InterPro" id="IPR003807">
    <property type="entry name" value="DUF202"/>
</dbReference>